<sequence length="322" mass="36843">MASSFSGNNTLTSDMQLDNGSIECQANNKDEGEEQILVIPFLRLLTDMLNENPEYITFCPGGTKEHPYGRIIVHDRKKVESKILPRYFSHSSFASLRRQLNYFAWTRIGKGRQRHAVYLNKYVIVLEDIMKLKRRIGVSLSPPKSFPSSVISNKPTKGSLPAQIHDHNCPNEEAKDFGKDIPQETTMNQFLFLHEKKNILEQFFPSLTILDNRALQSILKEKLASHPILSIRNEIGDDKSPHRCQDNRALQSFLKEKLASYPILSIRNTIGDDKSPHHHQETQLSKSTPQFFDKQKEDELLTCSALLDLSLRATGRKMLIKQ</sequence>
<dbReference type="EMBL" id="HBFR01041841">
    <property type="protein sequence ID" value="CAD8903368.1"/>
    <property type="molecule type" value="Transcribed_RNA"/>
</dbReference>
<dbReference type="Pfam" id="PF00447">
    <property type="entry name" value="HSF_DNA-bind"/>
    <property type="match status" value="1"/>
</dbReference>
<accession>A0A7S1C208</accession>
<feature type="region of interest" description="Disordered" evidence="4">
    <location>
        <begin position="269"/>
        <end position="289"/>
    </location>
</feature>
<comment type="subcellular location">
    <subcellularLocation>
        <location evidence="1">Nucleus</location>
    </subcellularLocation>
</comment>
<organism evidence="6">
    <name type="scientific">Corethron hystrix</name>
    <dbReference type="NCBI Taxonomy" id="216773"/>
    <lineage>
        <taxon>Eukaryota</taxon>
        <taxon>Sar</taxon>
        <taxon>Stramenopiles</taxon>
        <taxon>Ochrophyta</taxon>
        <taxon>Bacillariophyta</taxon>
        <taxon>Coscinodiscophyceae</taxon>
        <taxon>Corethrophycidae</taxon>
        <taxon>Corethrales</taxon>
        <taxon>Corethraceae</taxon>
        <taxon>Corethron</taxon>
    </lineage>
</organism>
<dbReference type="InterPro" id="IPR000232">
    <property type="entry name" value="HSF_DNA-bd"/>
</dbReference>
<evidence type="ECO:0000313" key="6">
    <source>
        <dbReference type="EMBL" id="CAD8903368.1"/>
    </source>
</evidence>
<evidence type="ECO:0000259" key="5">
    <source>
        <dbReference type="Pfam" id="PF00447"/>
    </source>
</evidence>
<dbReference type="Gene3D" id="1.10.10.10">
    <property type="entry name" value="Winged helix-like DNA-binding domain superfamily/Winged helix DNA-binding domain"/>
    <property type="match status" value="1"/>
</dbReference>
<dbReference type="GO" id="GO:0043565">
    <property type="term" value="F:sequence-specific DNA binding"/>
    <property type="evidence" value="ECO:0007669"/>
    <property type="project" value="InterPro"/>
</dbReference>
<proteinExistence type="predicted"/>
<feature type="compositionally biased region" description="Basic and acidic residues" evidence="4">
    <location>
        <begin position="270"/>
        <end position="281"/>
    </location>
</feature>
<dbReference type="SUPFAM" id="SSF46785">
    <property type="entry name" value="Winged helix' DNA-binding domain"/>
    <property type="match status" value="1"/>
</dbReference>
<name>A0A7S1C208_9STRA</name>
<evidence type="ECO:0000256" key="4">
    <source>
        <dbReference type="SAM" id="MobiDB-lite"/>
    </source>
</evidence>
<feature type="domain" description="HSF-type DNA-binding" evidence="5">
    <location>
        <begin position="41"/>
        <end position="113"/>
    </location>
</feature>
<evidence type="ECO:0000256" key="3">
    <source>
        <dbReference type="ARBA" id="ARBA00023242"/>
    </source>
</evidence>
<keyword evidence="3" id="KW-0539">Nucleus</keyword>
<dbReference type="InterPro" id="IPR036388">
    <property type="entry name" value="WH-like_DNA-bd_sf"/>
</dbReference>
<dbReference type="InterPro" id="IPR036390">
    <property type="entry name" value="WH_DNA-bd_sf"/>
</dbReference>
<dbReference type="GO" id="GO:0005634">
    <property type="term" value="C:nucleus"/>
    <property type="evidence" value="ECO:0007669"/>
    <property type="project" value="UniProtKB-SubCell"/>
</dbReference>
<evidence type="ECO:0000256" key="2">
    <source>
        <dbReference type="ARBA" id="ARBA00023125"/>
    </source>
</evidence>
<dbReference type="GO" id="GO:0003700">
    <property type="term" value="F:DNA-binding transcription factor activity"/>
    <property type="evidence" value="ECO:0007669"/>
    <property type="project" value="InterPro"/>
</dbReference>
<keyword evidence="2" id="KW-0238">DNA-binding</keyword>
<reference evidence="6" key="1">
    <citation type="submission" date="2021-01" db="EMBL/GenBank/DDBJ databases">
        <authorList>
            <person name="Corre E."/>
            <person name="Pelletier E."/>
            <person name="Niang G."/>
            <person name="Scheremetjew M."/>
            <person name="Finn R."/>
            <person name="Kale V."/>
            <person name="Holt S."/>
            <person name="Cochrane G."/>
            <person name="Meng A."/>
            <person name="Brown T."/>
            <person name="Cohen L."/>
        </authorList>
    </citation>
    <scope>NUCLEOTIDE SEQUENCE</scope>
    <source>
        <strain evidence="6">308</strain>
    </source>
</reference>
<gene>
    <name evidence="6" type="ORF">CHYS00102_LOCUS30587</name>
</gene>
<protein>
    <recommendedName>
        <fullName evidence="5">HSF-type DNA-binding domain-containing protein</fullName>
    </recommendedName>
</protein>
<evidence type="ECO:0000256" key="1">
    <source>
        <dbReference type="ARBA" id="ARBA00004123"/>
    </source>
</evidence>
<dbReference type="AlphaFoldDB" id="A0A7S1C208"/>